<evidence type="ECO:0008006" key="5">
    <source>
        <dbReference type="Google" id="ProtNLM"/>
    </source>
</evidence>
<name>A0ABD1S9A4_9LAMI</name>
<sequence length="117" mass="12735">MFPSLIPKHLFVLLFEPTLVFPATHESKELFNRPVGGRKKNRCSSGSEDRDADWRTAIDSIAAATTFTSSTAKSNGNGVPYSCNGRATTDSAIIATREDKDENHKPPEAQTLPNQGT</sequence>
<feature type="region of interest" description="Disordered" evidence="1">
    <location>
        <begin position="96"/>
        <end position="117"/>
    </location>
</feature>
<feature type="signal peptide" evidence="2">
    <location>
        <begin position="1"/>
        <end position="22"/>
    </location>
</feature>
<dbReference type="Proteomes" id="UP001604336">
    <property type="component" value="Unassembled WGS sequence"/>
</dbReference>
<keyword evidence="4" id="KW-1185">Reference proteome</keyword>
<reference evidence="4" key="1">
    <citation type="submission" date="2024-07" db="EMBL/GenBank/DDBJ databases">
        <title>Two chromosome-level genome assemblies of Korean endemic species Abeliophyllum distichum and Forsythia ovata (Oleaceae).</title>
        <authorList>
            <person name="Jang H."/>
        </authorList>
    </citation>
    <scope>NUCLEOTIDE SEQUENCE [LARGE SCALE GENOMIC DNA]</scope>
</reference>
<accession>A0ABD1S9A4</accession>
<gene>
    <name evidence="3" type="ORF">Adt_22591</name>
</gene>
<keyword evidence="2" id="KW-0732">Signal</keyword>
<organism evidence="3 4">
    <name type="scientific">Abeliophyllum distichum</name>
    <dbReference type="NCBI Taxonomy" id="126358"/>
    <lineage>
        <taxon>Eukaryota</taxon>
        <taxon>Viridiplantae</taxon>
        <taxon>Streptophyta</taxon>
        <taxon>Embryophyta</taxon>
        <taxon>Tracheophyta</taxon>
        <taxon>Spermatophyta</taxon>
        <taxon>Magnoliopsida</taxon>
        <taxon>eudicotyledons</taxon>
        <taxon>Gunneridae</taxon>
        <taxon>Pentapetalae</taxon>
        <taxon>asterids</taxon>
        <taxon>lamiids</taxon>
        <taxon>Lamiales</taxon>
        <taxon>Oleaceae</taxon>
        <taxon>Forsythieae</taxon>
        <taxon>Abeliophyllum</taxon>
    </lineage>
</organism>
<dbReference type="EMBL" id="JBFOLK010000007">
    <property type="protein sequence ID" value="KAL2497041.1"/>
    <property type="molecule type" value="Genomic_DNA"/>
</dbReference>
<dbReference type="AlphaFoldDB" id="A0ABD1S9A4"/>
<feature type="chain" id="PRO_5044804149" description="Secreted protein" evidence="2">
    <location>
        <begin position="23"/>
        <end position="117"/>
    </location>
</feature>
<comment type="caution">
    <text evidence="3">The sequence shown here is derived from an EMBL/GenBank/DDBJ whole genome shotgun (WGS) entry which is preliminary data.</text>
</comment>
<feature type="compositionally biased region" description="Basic and acidic residues" evidence="1">
    <location>
        <begin position="96"/>
        <end position="107"/>
    </location>
</feature>
<evidence type="ECO:0000313" key="3">
    <source>
        <dbReference type="EMBL" id="KAL2497041.1"/>
    </source>
</evidence>
<evidence type="ECO:0000256" key="2">
    <source>
        <dbReference type="SAM" id="SignalP"/>
    </source>
</evidence>
<proteinExistence type="predicted"/>
<evidence type="ECO:0000256" key="1">
    <source>
        <dbReference type="SAM" id="MobiDB-lite"/>
    </source>
</evidence>
<protein>
    <recommendedName>
        <fullName evidence="5">Secreted protein</fullName>
    </recommendedName>
</protein>
<evidence type="ECO:0000313" key="4">
    <source>
        <dbReference type="Proteomes" id="UP001604336"/>
    </source>
</evidence>